<comment type="pathway">
    <text evidence="2">Lipid metabolism; fatty acid beta-oxidation.</text>
</comment>
<keyword evidence="4" id="KW-0472">Membrane</keyword>
<name>A0A7Z0UZW6_MORCA</name>
<dbReference type="GO" id="GO:0016020">
    <property type="term" value="C:membrane"/>
    <property type="evidence" value="ECO:0007669"/>
    <property type="project" value="UniProtKB-SubCell"/>
</dbReference>
<dbReference type="InterPro" id="IPR025110">
    <property type="entry name" value="AMP-bd_C"/>
</dbReference>
<dbReference type="EC" id="6.2.1.3" evidence="5"/>
<gene>
    <name evidence="10" type="ORF">AO382_0254</name>
</gene>
<feature type="domain" description="AMP-dependent synthetase/ligase" evidence="8">
    <location>
        <begin position="48"/>
        <end position="415"/>
    </location>
</feature>
<dbReference type="Pfam" id="PF13193">
    <property type="entry name" value="AMP-binding_C"/>
    <property type="match status" value="1"/>
</dbReference>
<reference evidence="10 11" key="1">
    <citation type="journal article" date="2016" name="Genome Biol. Evol.">
        <title>Comparative Genomic Analyses of the Moraxella catarrhalis Serosensitive and Seroresistant Lineages Demonstrate Their Independent Evolution.</title>
        <authorList>
            <person name="Earl J.P."/>
            <person name="de Vries S.P."/>
            <person name="Ahmed A."/>
            <person name="Powell E."/>
            <person name="Schultz M.P."/>
            <person name="Hermans P.W."/>
            <person name="Hill D.J."/>
            <person name="Zhou Z."/>
            <person name="Constantinidou C.I."/>
            <person name="Hu F.Z."/>
            <person name="Bootsma H.J."/>
            <person name="Ehrlich G.D."/>
        </authorList>
    </citation>
    <scope>NUCLEOTIDE SEQUENCE [LARGE SCALE GENOMIC DNA]</scope>
    <source>
        <strain evidence="10 11">Z7574</strain>
    </source>
</reference>
<dbReference type="InterPro" id="IPR020845">
    <property type="entry name" value="AMP-binding_CS"/>
</dbReference>
<dbReference type="GO" id="GO:0004467">
    <property type="term" value="F:long-chain fatty acid-CoA ligase activity"/>
    <property type="evidence" value="ECO:0007669"/>
    <property type="project" value="UniProtKB-EC"/>
</dbReference>
<evidence type="ECO:0000256" key="6">
    <source>
        <dbReference type="ARBA" id="ARBA00039545"/>
    </source>
</evidence>
<protein>
    <recommendedName>
        <fullName evidence="6">Long-chain-fatty-acid--CoA ligase</fullName>
        <ecNumber evidence="5">6.2.1.3</ecNumber>
    </recommendedName>
    <alternativeName>
        <fullName evidence="7">Long-chain acyl-CoA synthetase</fullName>
    </alternativeName>
</protein>
<evidence type="ECO:0000256" key="4">
    <source>
        <dbReference type="ARBA" id="ARBA00023136"/>
    </source>
</evidence>
<dbReference type="Pfam" id="PF00501">
    <property type="entry name" value="AMP-binding"/>
    <property type="match status" value="1"/>
</dbReference>
<comment type="subcellular location">
    <subcellularLocation>
        <location evidence="1">Membrane</location>
        <topology evidence="1">Peripheral membrane protein</topology>
    </subcellularLocation>
</comment>
<evidence type="ECO:0000259" key="9">
    <source>
        <dbReference type="Pfam" id="PF13193"/>
    </source>
</evidence>
<dbReference type="PANTHER" id="PTHR43767:SF8">
    <property type="entry name" value="LONG-CHAIN-FATTY-ACID--COA LIGASE"/>
    <property type="match status" value="1"/>
</dbReference>
<dbReference type="Proteomes" id="UP000078446">
    <property type="component" value="Unassembled WGS sequence"/>
</dbReference>
<dbReference type="InterPro" id="IPR000873">
    <property type="entry name" value="AMP-dep_synth/lig_dom"/>
</dbReference>
<evidence type="ECO:0000313" key="11">
    <source>
        <dbReference type="Proteomes" id="UP000078446"/>
    </source>
</evidence>
<dbReference type="SUPFAM" id="SSF56801">
    <property type="entry name" value="Acetyl-CoA synthetase-like"/>
    <property type="match status" value="1"/>
</dbReference>
<sequence length="548" mass="60518">MSAHTLSHFSKDVLDQRAWDATFDKYAINTDVCGAIKADDYETLLDFFEAHFTNRPHELAFSLANKDQGQHLTLADLNELSLSLATHLQILGQQLGLAQGDRIAVMMPNLLHYPVAMLAIIRAGYVLVNVNPLYTQRELQHQLNDSGAKILITHNPQADALACLPETGIKKLISIGKDLDFIQDNQTIVTDSQRYTRPNLTSQDVAMLQYTGGTTGIAKGAMLSHGGLLANLYQLDAVTGHLLDDQNDYILTALPLYHIFAFSVCMLYGLHRHLANLLVANPRDLPTLINTIKQYRPVVLPAVNTLFNAMLTSDDFKTMDHSHVKFCVGGGMAILPDTAKRWEEVVGKPIIEGCGLSEAGTVISVNPPAAGYTQSIGIPLPLTDIKLMNDDGEPVADGSSGEIWVKGPQLMLGYWGRMDDKESYMVDGYFKTGDVGVMDKAGFFKIIDRKKDVVNVSGFNVFPSEIESVYNTHPDIIECCAVGVPDEHSNEAVKLFVVIHPHKNITANELIDWGRQYLTAYKVPRHIAFIDQIPKSGVGKILRRKLIE</sequence>
<organism evidence="10 11">
    <name type="scientific">Moraxella catarrhalis</name>
    <name type="common">Branhamella catarrhalis</name>
    <dbReference type="NCBI Taxonomy" id="480"/>
    <lineage>
        <taxon>Bacteria</taxon>
        <taxon>Pseudomonadati</taxon>
        <taxon>Pseudomonadota</taxon>
        <taxon>Gammaproteobacteria</taxon>
        <taxon>Moraxellales</taxon>
        <taxon>Moraxellaceae</taxon>
        <taxon>Moraxella</taxon>
    </lineage>
</organism>
<dbReference type="PROSITE" id="PS00455">
    <property type="entry name" value="AMP_BINDING"/>
    <property type="match status" value="1"/>
</dbReference>
<evidence type="ECO:0000256" key="5">
    <source>
        <dbReference type="ARBA" id="ARBA00026121"/>
    </source>
</evidence>
<evidence type="ECO:0000256" key="2">
    <source>
        <dbReference type="ARBA" id="ARBA00005005"/>
    </source>
</evidence>
<dbReference type="InterPro" id="IPR050237">
    <property type="entry name" value="ATP-dep_AMP-bd_enzyme"/>
</dbReference>
<dbReference type="InterPro" id="IPR042099">
    <property type="entry name" value="ANL_N_sf"/>
</dbReference>
<keyword evidence="3 10" id="KW-0436">Ligase</keyword>
<evidence type="ECO:0000313" key="10">
    <source>
        <dbReference type="EMBL" id="OAV01888.1"/>
    </source>
</evidence>
<feature type="domain" description="AMP-binding enzyme C-terminal" evidence="9">
    <location>
        <begin position="465"/>
        <end position="540"/>
    </location>
</feature>
<accession>A0A7Z0UZW6</accession>
<evidence type="ECO:0000259" key="8">
    <source>
        <dbReference type="Pfam" id="PF00501"/>
    </source>
</evidence>
<dbReference type="EMBL" id="LXHE01000002">
    <property type="protein sequence ID" value="OAV01888.1"/>
    <property type="molecule type" value="Genomic_DNA"/>
</dbReference>
<dbReference type="PANTHER" id="PTHR43767">
    <property type="entry name" value="LONG-CHAIN-FATTY-ACID--COA LIGASE"/>
    <property type="match status" value="1"/>
</dbReference>
<dbReference type="CDD" id="cd05936">
    <property type="entry name" value="FC-FACS_FadD_like"/>
    <property type="match status" value="1"/>
</dbReference>
<evidence type="ECO:0000256" key="1">
    <source>
        <dbReference type="ARBA" id="ARBA00004170"/>
    </source>
</evidence>
<dbReference type="AlphaFoldDB" id="A0A7Z0UZW6"/>
<dbReference type="InterPro" id="IPR045851">
    <property type="entry name" value="AMP-bd_C_sf"/>
</dbReference>
<dbReference type="RefSeq" id="WP_064617432.1">
    <property type="nucleotide sequence ID" value="NZ_LXHE01000002.1"/>
</dbReference>
<proteinExistence type="predicted"/>
<dbReference type="Gene3D" id="3.30.300.30">
    <property type="match status" value="1"/>
</dbReference>
<evidence type="ECO:0000256" key="3">
    <source>
        <dbReference type="ARBA" id="ARBA00022598"/>
    </source>
</evidence>
<dbReference type="Gene3D" id="3.40.50.12780">
    <property type="entry name" value="N-terminal domain of ligase-like"/>
    <property type="match status" value="1"/>
</dbReference>
<comment type="caution">
    <text evidence="10">The sequence shown here is derived from an EMBL/GenBank/DDBJ whole genome shotgun (WGS) entry which is preliminary data.</text>
</comment>
<evidence type="ECO:0000256" key="7">
    <source>
        <dbReference type="ARBA" id="ARBA00042773"/>
    </source>
</evidence>